<accession>A0A6H1ZV43</accession>
<organism evidence="1">
    <name type="scientific">viral metagenome</name>
    <dbReference type="NCBI Taxonomy" id="1070528"/>
    <lineage>
        <taxon>unclassified sequences</taxon>
        <taxon>metagenomes</taxon>
        <taxon>organismal metagenomes</taxon>
    </lineage>
</organism>
<dbReference type="EMBL" id="MT144861">
    <property type="protein sequence ID" value="QJI00571.1"/>
    <property type="molecule type" value="Genomic_DNA"/>
</dbReference>
<proteinExistence type="predicted"/>
<evidence type="ECO:0000313" key="2">
    <source>
        <dbReference type="EMBL" id="QJI00571.1"/>
    </source>
</evidence>
<evidence type="ECO:0000313" key="1">
    <source>
        <dbReference type="EMBL" id="QJA51281.1"/>
    </source>
</evidence>
<protein>
    <submittedName>
        <fullName evidence="1">Uncharacterized protein</fullName>
    </submittedName>
</protein>
<dbReference type="AlphaFoldDB" id="A0A6H1ZV43"/>
<gene>
    <name evidence="1" type="ORF">TM448A02060_0013</name>
    <name evidence="2" type="ORF">TM448B01994_0014</name>
</gene>
<reference evidence="1" key="1">
    <citation type="submission" date="2020-03" db="EMBL/GenBank/DDBJ databases">
        <title>The deep terrestrial virosphere.</title>
        <authorList>
            <person name="Holmfeldt K."/>
            <person name="Nilsson E."/>
            <person name="Simone D."/>
            <person name="Lopez-Fernandez M."/>
            <person name="Wu X."/>
            <person name="de Brujin I."/>
            <person name="Lundin D."/>
            <person name="Andersson A."/>
            <person name="Bertilsson S."/>
            <person name="Dopson M."/>
        </authorList>
    </citation>
    <scope>NUCLEOTIDE SEQUENCE</scope>
    <source>
        <strain evidence="1">TM448A02060</strain>
        <strain evidence="2">TM448B01994</strain>
    </source>
</reference>
<dbReference type="EMBL" id="MT144250">
    <property type="protein sequence ID" value="QJA51281.1"/>
    <property type="molecule type" value="Genomic_DNA"/>
</dbReference>
<name>A0A6H1ZV43_9ZZZZ</name>
<sequence length="65" mass="7557">MSKEIGYVDWDTVVQKAEANLEILKGNRKRADVGELCERLVLEFALKERAKFPEPPKEEKEKPKK</sequence>